<reference evidence="4" key="1">
    <citation type="journal article" date="2019" name="Int. J. Syst. Evol. Microbiol.">
        <title>The Global Catalogue of Microorganisms (GCM) 10K type strain sequencing project: providing services to taxonomists for standard genome sequencing and annotation.</title>
        <authorList>
            <consortium name="The Broad Institute Genomics Platform"/>
            <consortium name="The Broad Institute Genome Sequencing Center for Infectious Disease"/>
            <person name="Wu L."/>
            <person name="Ma J."/>
        </authorList>
    </citation>
    <scope>NUCLEOTIDE SEQUENCE [LARGE SCALE GENOMIC DNA]</scope>
    <source>
        <strain evidence="4">CCUG 54522</strain>
    </source>
</reference>
<dbReference type="EMBL" id="JBHSRJ010000004">
    <property type="protein sequence ID" value="MFC6042783.1"/>
    <property type="molecule type" value="Genomic_DNA"/>
</dbReference>
<gene>
    <name evidence="3" type="ORF">ACFPYL_06850</name>
</gene>
<comment type="caution">
    <text evidence="3">The sequence shown here is derived from an EMBL/GenBank/DDBJ whole genome shotgun (WGS) entry which is preliminary data.</text>
</comment>
<name>A0ABW1LI08_9ACTN</name>
<evidence type="ECO:0000256" key="2">
    <source>
        <dbReference type="SAM" id="Phobius"/>
    </source>
</evidence>
<keyword evidence="4" id="KW-1185">Reference proteome</keyword>
<sequence>MKLHDSLDHAVADVSADLPALVSGSRRQGLSLRRRRRALASVGTATAVALVAVGAYALLPGSDGPDSTGTDVATQPHPTLSGEAAPITPAGVAVALEEAVAAVASGTSDRFQGDVSEGDAMAALLFHPLGSTDPAGQVMVNLQPLESVEGPPYRCEAFMTRCHVRKLSDGDTLRTYHDDGDSEFGAASKRAIAEVLSPRRDLRVVVFALNTNPWAGGEYQTEPVLAVPGLTEIATQPWWSLSTLPVEYVEAGHDLDLYQG</sequence>
<keyword evidence="2" id="KW-0812">Transmembrane</keyword>
<evidence type="ECO:0000313" key="3">
    <source>
        <dbReference type="EMBL" id="MFC6042783.1"/>
    </source>
</evidence>
<proteinExistence type="predicted"/>
<feature type="compositionally biased region" description="Polar residues" evidence="1">
    <location>
        <begin position="65"/>
        <end position="78"/>
    </location>
</feature>
<accession>A0ABW1LI08</accession>
<dbReference type="RefSeq" id="WP_379152117.1">
    <property type="nucleotide sequence ID" value="NZ_JBHSRJ010000004.1"/>
</dbReference>
<organism evidence="3 4">
    <name type="scientific">Nocardioides hankookensis</name>
    <dbReference type="NCBI Taxonomy" id="443157"/>
    <lineage>
        <taxon>Bacteria</taxon>
        <taxon>Bacillati</taxon>
        <taxon>Actinomycetota</taxon>
        <taxon>Actinomycetes</taxon>
        <taxon>Propionibacteriales</taxon>
        <taxon>Nocardioidaceae</taxon>
        <taxon>Nocardioides</taxon>
    </lineage>
</organism>
<evidence type="ECO:0000313" key="4">
    <source>
        <dbReference type="Proteomes" id="UP001596135"/>
    </source>
</evidence>
<feature type="transmembrane region" description="Helical" evidence="2">
    <location>
        <begin position="38"/>
        <end position="59"/>
    </location>
</feature>
<feature type="region of interest" description="Disordered" evidence="1">
    <location>
        <begin position="65"/>
        <end position="85"/>
    </location>
</feature>
<keyword evidence="2" id="KW-1133">Transmembrane helix</keyword>
<evidence type="ECO:0000256" key="1">
    <source>
        <dbReference type="SAM" id="MobiDB-lite"/>
    </source>
</evidence>
<dbReference type="Proteomes" id="UP001596135">
    <property type="component" value="Unassembled WGS sequence"/>
</dbReference>
<keyword evidence="2" id="KW-0472">Membrane</keyword>
<protein>
    <submittedName>
        <fullName evidence="3">Uncharacterized protein</fullName>
    </submittedName>
</protein>